<name>A0A368HIS1_9GAMM</name>
<keyword evidence="2" id="KW-0479">Metal-binding</keyword>
<dbReference type="OrthoDB" id="9800558at2"/>
<protein>
    <submittedName>
        <fullName evidence="8">Dissimilatory-type sulfite reductase subunit alpha</fullName>
    </submittedName>
</protein>
<dbReference type="InterPro" id="IPR045854">
    <property type="entry name" value="NO2/SO3_Rdtase_4Fe4S_sf"/>
</dbReference>
<dbReference type="GO" id="GO:0020037">
    <property type="term" value="F:heme binding"/>
    <property type="evidence" value="ECO:0007669"/>
    <property type="project" value="InterPro"/>
</dbReference>
<dbReference type="GO" id="GO:0051539">
    <property type="term" value="F:4 iron, 4 sulfur cluster binding"/>
    <property type="evidence" value="ECO:0007669"/>
    <property type="project" value="UniProtKB-KW"/>
</dbReference>
<dbReference type="NCBIfam" id="TIGR02064">
    <property type="entry name" value="dsrA"/>
    <property type="match status" value="1"/>
</dbReference>
<dbReference type="SUPFAM" id="SSF55124">
    <property type="entry name" value="Nitrite/Sulfite reductase N-terminal domain-like"/>
    <property type="match status" value="1"/>
</dbReference>
<gene>
    <name evidence="8" type="primary">dsrA</name>
    <name evidence="8" type="ORF">C4900_06110</name>
</gene>
<feature type="domain" description="Nitrite/sulphite reductase 4Fe-4S" evidence="6">
    <location>
        <begin position="186"/>
        <end position="404"/>
    </location>
</feature>
<dbReference type="SUPFAM" id="SSF54862">
    <property type="entry name" value="4Fe-4S ferredoxins"/>
    <property type="match status" value="1"/>
</dbReference>
<dbReference type="GO" id="GO:0046872">
    <property type="term" value="F:metal ion binding"/>
    <property type="evidence" value="ECO:0007669"/>
    <property type="project" value="UniProtKB-KW"/>
</dbReference>
<dbReference type="Gene3D" id="6.10.140.1420">
    <property type="match status" value="1"/>
</dbReference>
<feature type="domain" description="Nitrite/Sulfite reductase ferredoxin-like" evidence="7">
    <location>
        <begin position="115"/>
        <end position="176"/>
    </location>
</feature>
<dbReference type="Pfam" id="PF01077">
    <property type="entry name" value="NIR_SIR"/>
    <property type="match status" value="1"/>
</dbReference>
<proteinExistence type="predicted"/>
<evidence type="ECO:0000256" key="1">
    <source>
        <dbReference type="ARBA" id="ARBA00022485"/>
    </source>
</evidence>
<feature type="region of interest" description="Disordered" evidence="5">
    <location>
        <begin position="23"/>
        <end position="45"/>
    </location>
</feature>
<dbReference type="InterPro" id="IPR011806">
    <property type="entry name" value="DsrA"/>
</dbReference>
<keyword evidence="1" id="KW-0004">4Fe-4S</keyword>
<keyword evidence="4" id="KW-0411">Iron-sulfur</keyword>
<dbReference type="Gene3D" id="3.30.413.10">
    <property type="entry name" value="Sulfite Reductase Hemoprotein, domain 1"/>
    <property type="match status" value="1"/>
</dbReference>
<dbReference type="AlphaFoldDB" id="A0A368HIS1"/>
<evidence type="ECO:0000256" key="4">
    <source>
        <dbReference type="ARBA" id="ARBA00023014"/>
    </source>
</evidence>
<evidence type="ECO:0000259" key="7">
    <source>
        <dbReference type="Pfam" id="PF03460"/>
    </source>
</evidence>
<organism evidence="8 9">
    <name type="scientific">Acidiferrobacter thiooxydans</name>
    <dbReference type="NCBI Taxonomy" id="163359"/>
    <lineage>
        <taxon>Bacteria</taxon>
        <taxon>Pseudomonadati</taxon>
        <taxon>Pseudomonadota</taxon>
        <taxon>Gammaproteobacteria</taxon>
        <taxon>Acidiferrobacterales</taxon>
        <taxon>Acidiferrobacteraceae</taxon>
        <taxon>Acidiferrobacter</taxon>
    </lineage>
</organism>
<comment type="caution">
    <text evidence="8">The sequence shown here is derived from an EMBL/GenBank/DDBJ whole genome shotgun (WGS) entry which is preliminary data.</text>
</comment>
<evidence type="ECO:0000313" key="9">
    <source>
        <dbReference type="Proteomes" id="UP000253250"/>
    </source>
</evidence>
<evidence type="ECO:0000259" key="6">
    <source>
        <dbReference type="Pfam" id="PF01077"/>
    </source>
</evidence>
<dbReference type="Gene3D" id="3.30.70.20">
    <property type="match status" value="1"/>
</dbReference>
<dbReference type="InterPro" id="IPR005117">
    <property type="entry name" value="NiRdtase/SiRdtase_haem-b_fer"/>
</dbReference>
<dbReference type="Proteomes" id="UP000253250">
    <property type="component" value="Unassembled WGS sequence"/>
</dbReference>
<dbReference type="InterPro" id="IPR036136">
    <property type="entry name" value="Nit/Sulf_reduc_fer-like_dom_sf"/>
</dbReference>
<feature type="compositionally biased region" description="Basic and acidic residues" evidence="5">
    <location>
        <begin position="24"/>
        <end position="39"/>
    </location>
</feature>
<sequence>MGHRRSGGCYVVCRSCLSPCVRSGNDRRKEDAEDPDARQARGGPWPSFVTGLKRLAKDESKPYAPVMKDLLGQLEHSYETRKGYWKGGTVGVIGYGGGVIPRFSEVADKFPASAEFHTLRIMPPPGMHYTTEVLRKMCDVWEEYGSGLIALHGQSGDIMFQGCTSKNVQPAFDALNDMGFDMGGAGPALRTSMSCVGHARCEHSCYDEPRAHRLVINEFLDEMHRPAMPYKFKFKFSGCPNDCTNAIQRSDMAVIGMWRDDMKVDQKEVKAFVAERGRSYVIDNVITRCPTHSLKLADDDTLKIDNRNCVRCMHCINVMTKALHPGDDRGVALLLGGKRTLKIGDLMGTVIVPFLPLKTDEDYEQLVDIGRRVMEFFADNALEHERTGEMIERIGFANFMDGVGLPIDPNMVSHPRTNPYVRMDEWDAAVAAYEEGRKGQGAHNKGGQS</sequence>
<evidence type="ECO:0000256" key="3">
    <source>
        <dbReference type="ARBA" id="ARBA00023004"/>
    </source>
</evidence>
<dbReference type="Pfam" id="PF03460">
    <property type="entry name" value="NIR_SIR_ferr"/>
    <property type="match status" value="1"/>
</dbReference>
<dbReference type="EMBL" id="PSYR01000001">
    <property type="protein sequence ID" value="RCN59276.1"/>
    <property type="molecule type" value="Genomic_DNA"/>
</dbReference>
<reference evidence="8 9" key="1">
    <citation type="submission" date="2018-02" db="EMBL/GenBank/DDBJ databases">
        <title>Insights into the biology of acidophilic members of the Acidiferrobacteraceae family derived from comparative genomic analyses.</title>
        <authorList>
            <person name="Issotta F."/>
            <person name="Thyssen C."/>
            <person name="Mena C."/>
            <person name="Moya A."/>
            <person name="Bellenberg S."/>
            <person name="Sproer C."/>
            <person name="Covarrubias P.C."/>
            <person name="Sand W."/>
            <person name="Quatrini R."/>
            <person name="Vera M."/>
        </authorList>
    </citation>
    <scope>NUCLEOTIDE SEQUENCE [LARGE SCALE GENOMIC DNA]</scope>
    <source>
        <strain evidence="9">m-1</strain>
    </source>
</reference>
<keyword evidence="9" id="KW-1185">Reference proteome</keyword>
<evidence type="ECO:0000313" key="8">
    <source>
        <dbReference type="EMBL" id="RCN59276.1"/>
    </source>
</evidence>
<dbReference type="Gene3D" id="3.30.70.2500">
    <property type="match status" value="1"/>
</dbReference>
<dbReference type="GO" id="GO:0018551">
    <property type="term" value="F:dissimilatory sulfite reductase (NADH) activity"/>
    <property type="evidence" value="ECO:0007669"/>
    <property type="project" value="InterPro"/>
</dbReference>
<evidence type="ECO:0000256" key="2">
    <source>
        <dbReference type="ARBA" id="ARBA00022723"/>
    </source>
</evidence>
<evidence type="ECO:0000256" key="5">
    <source>
        <dbReference type="SAM" id="MobiDB-lite"/>
    </source>
</evidence>
<dbReference type="InterPro" id="IPR006067">
    <property type="entry name" value="NO2/SO3_Rdtase_4Fe4S_dom"/>
</dbReference>
<dbReference type="SUPFAM" id="SSF56014">
    <property type="entry name" value="Nitrite and sulphite reductase 4Fe-4S domain-like"/>
    <property type="match status" value="1"/>
</dbReference>
<accession>A0A368HIS1</accession>
<keyword evidence="3" id="KW-0408">Iron</keyword>